<sequence length="218" mass="25537">MINYQLIRSKRKTLSLQIDAQARLSVRAPMRLSVKKIENFINEKQNWIQKKQAEIKSKIPPEQNYEAGNQYLFLGKSYSLQHSESGNPLSFDGKNFQLNIEYEGNAAFHWFYKKEFIKTTTPILEKLAKKYSLDYKEVRFKAQKTRWGSCSASNNINLNYLLMMAPMSVIEMVIAHELAHIVHKNHSKDFYQLLTTMMPEHKQADVWLKAHSQTLHNL</sequence>
<dbReference type="Gene3D" id="3.30.2010.10">
    <property type="entry name" value="Metalloproteases ('zincins'), catalytic domain"/>
    <property type="match status" value="1"/>
</dbReference>
<evidence type="ECO:0000259" key="1">
    <source>
        <dbReference type="Pfam" id="PF01863"/>
    </source>
</evidence>
<keyword evidence="2" id="KW-0378">Hydrolase</keyword>
<dbReference type="AlphaFoldDB" id="A0A1W1DVY8"/>
<dbReference type="GO" id="GO:0016787">
    <property type="term" value="F:hydrolase activity"/>
    <property type="evidence" value="ECO:0007669"/>
    <property type="project" value="UniProtKB-KW"/>
</dbReference>
<organism evidence="2">
    <name type="scientific">hydrothermal vent metagenome</name>
    <dbReference type="NCBI Taxonomy" id="652676"/>
    <lineage>
        <taxon>unclassified sequences</taxon>
        <taxon>metagenomes</taxon>
        <taxon>ecological metagenomes</taxon>
    </lineage>
</organism>
<name>A0A1W1DVY8_9ZZZZ</name>
<dbReference type="PANTHER" id="PTHR30399:SF1">
    <property type="entry name" value="UTP PYROPHOSPHATASE"/>
    <property type="match status" value="1"/>
</dbReference>
<dbReference type="EMBL" id="FPHY01000052">
    <property type="protein sequence ID" value="SFV85868.1"/>
    <property type="molecule type" value="Genomic_DNA"/>
</dbReference>
<dbReference type="InterPro" id="IPR053136">
    <property type="entry name" value="UTP_pyrophosphatase-like"/>
</dbReference>
<protein>
    <submittedName>
        <fullName evidence="2">Putative predicted metal-dependent hydrolase</fullName>
    </submittedName>
</protein>
<reference evidence="2" key="1">
    <citation type="submission" date="2016-10" db="EMBL/GenBank/DDBJ databases">
        <authorList>
            <person name="de Groot N.N."/>
        </authorList>
    </citation>
    <scope>NUCLEOTIDE SEQUENCE</scope>
</reference>
<proteinExistence type="predicted"/>
<gene>
    <name evidence="2" type="ORF">MNB_SUP05-SYMBIONT-4-455</name>
</gene>
<dbReference type="CDD" id="cd07344">
    <property type="entry name" value="M48_yhfN_like"/>
    <property type="match status" value="1"/>
</dbReference>
<dbReference type="InterPro" id="IPR002725">
    <property type="entry name" value="YgjP-like_metallopeptidase"/>
</dbReference>
<dbReference type="PANTHER" id="PTHR30399">
    <property type="entry name" value="UNCHARACTERIZED PROTEIN YGJP"/>
    <property type="match status" value="1"/>
</dbReference>
<dbReference type="Pfam" id="PF01863">
    <property type="entry name" value="YgjP-like"/>
    <property type="match status" value="1"/>
</dbReference>
<feature type="domain" description="YgjP-like metallopeptidase" evidence="1">
    <location>
        <begin position="12"/>
        <end position="211"/>
    </location>
</feature>
<evidence type="ECO:0000313" key="2">
    <source>
        <dbReference type="EMBL" id="SFV85868.1"/>
    </source>
</evidence>
<accession>A0A1W1DVY8</accession>